<evidence type="ECO:0000256" key="8">
    <source>
        <dbReference type="SAM" id="MobiDB-lite"/>
    </source>
</evidence>
<dbReference type="InterPro" id="IPR025527">
    <property type="entry name" value="HUWE1/Rev1_UBM"/>
</dbReference>
<dbReference type="SUPFAM" id="SSF46934">
    <property type="entry name" value="UBA-like"/>
    <property type="match status" value="1"/>
</dbReference>
<dbReference type="GO" id="GO:0005737">
    <property type="term" value="C:cytoplasm"/>
    <property type="evidence" value="ECO:0007669"/>
    <property type="project" value="TreeGrafter"/>
</dbReference>
<evidence type="ECO:0000313" key="11">
    <source>
        <dbReference type="EMBL" id="OMJ91582.1"/>
    </source>
</evidence>
<reference evidence="11 12" key="1">
    <citation type="submission" date="2016-11" db="EMBL/GenBank/DDBJ databases">
        <title>The macronuclear genome of Stentor coeruleus: a giant cell with tiny introns.</title>
        <authorList>
            <person name="Slabodnick M."/>
            <person name="Ruby J.G."/>
            <person name="Reiff S.B."/>
            <person name="Swart E.C."/>
            <person name="Gosai S."/>
            <person name="Prabakaran S."/>
            <person name="Witkowska E."/>
            <person name="Larue G.E."/>
            <person name="Fisher S."/>
            <person name="Freeman R.M."/>
            <person name="Gunawardena J."/>
            <person name="Chu W."/>
            <person name="Stover N.A."/>
            <person name="Gregory B.D."/>
            <person name="Nowacki M."/>
            <person name="Derisi J."/>
            <person name="Roy S.W."/>
            <person name="Marshall W.F."/>
            <person name="Sood P."/>
        </authorList>
    </citation>
    <scope>NUCLEOTIDE SEQUENCE [LARGE SCALE GENOMIC DNA]</scope>
    <source>
        <strain evidence="11">WM001</strain>
    </source>
</reference>
<dbReference type="InterPro" id="IPR009060">
    <property type="entry name" value="UBA-like_sf"/>
</dbReference>
<dbReference type="GO" id="GO:0000209">
    <property type="term" value="P:protein polyubiquitination"/>
    <property type="evidence" value="ECO:0007669"/>
    <property type="project" value="TreeGrafter"/>
</dbReference>
<dbReference type="EC" id="2.3.2.26" evidence="3"/>
<evidence type="ECO:0000259" key="9">
    <source>
        <dbReference type="PROSITE" id="PS50030"/>
    </source>
</evidence>
<dbReference type="PROSITE" id="PS50237">
    <property type="entry name" value="HECT"/>
    <property type="match status" value="1"/>
</dbReference>
<comment type="caution">
    <text evidence="11">The sequence shown here is derived from an EMBL/GenBank/DDBJ whole genome shotgun (WGS) entry which is preliminary data.</text>
</comment>
<feature type="active site" description="Glycyl thioester intermediate" evidence="7">
    <location>
        <position position="2765"/>
    </location>
</feature>
<evidence type="ECO:0000256" key="2">
    <source>
        <dbReference type="ARBA" id="ARBA00004906"/>
    </source>
</evidence>
<feature type="region of interest" description="Disordered" evidence="8">
    <location>
        <begin position="1680"/>
        <end position="1743"/>
    </location>
</feature>
<dbReference type="Gene3D" id="1.10.8.10">
    <property type="entry name" value="DNA helicase RuvA subunit, C-terminal domain"/>
    <property type="match status" value="1"/>
</dbReference>
<evidence type="ECO:0000313" key="12">
    <source>
        <dbReference type="Proteomes" id="UP000187209"/>
    </source>
</evidence>
<evidence type="ECO:0000259" key="10">
    <source>
        <dbReference type="PROSITE" id="PS50237"/>
    </source>
</evidence>
<dbReference type="EMBL" id="MPUH01000078">
    <property type="protein sequence ID" value="OMJ91582.1"/>
    <property type="molecule type" value="Genomic_DNA"/>
</dbReference>
<dbReference type="OrthoDB" id="8068875at2759"/>
<feature type="region of interest" description="Disordered" evidence="8">
    <location>
        <begin position="1750"/>
        <end position="1769"/>
    </location>
</feature>
<keyword evidence="12" id="KW-1185">Reference proteome</keyword>
<evidence type="ECO:0000256" key="4">
    <source>
        <dbReference type="ARBA" id="ARBA00022679"/>
    </source>
</evidence>
<dbReference type="Gene3D" id="3.90.1750.10">
    <property type="entry name" value="Hect, E3 ligase catalytic domains"/>
    <property type="match status" value="1"/>
</dbReference>
<gene>
    <name evidence="11" type="ORF">SteCoe_5840</name>
</gene>
<feature type="compositionally biased region" description="Acidic residues" evidence="8">
    <location>
        <begin position="1726"/>
        <end position="1741"/>
    </location>
</feature>
<dbReference type="PANTHER" id="PTHR11254">
    <property type="entry name" value="HECT DOMAIN UBIQUITIN-PROTEIN LIGASE"/>
    <property type="match status" value="1"/>
</dbReference>
<protein>
    <recommendedName>
        <fullName evidence="3">HECT-type E3 ubiquitin transferase</fullName>
        <ecNumber evidence="3">2.3.2.26</ecNumber>
    </recommendedName>
</protein>
<dbReference type="PROSITE" id="PS50030">
    <property type="entry name" value="UBA"/>
    <property type="match status" value="1"/>
</dbReference>
<dbReference type="InterPro" id="IPR050409">
    <property type="entry name" value="E3_ubiq-protein_ligase"/>
</dbReference>
<dbReference type="GO" id="GO:0061630">
    <property type="term" value="F:ubiquitin protein ligase activity"/>
    <property type="evidence" value="ECO:0007669"/>
    <property type="project" value="UniProtKB-EC"/>
</dbReference>
<dbReference type="SUPFAM" id="SSF48371">
    <property type="entry name" value="ARM repeat"/>
    <property type="match status" value="3"/>
</dbReference>
<accession>A0A1R2CRE8</accession>
<dbReference type="Gene3D" id="1.25.10.10">
    <property type="entry name" value="Leucine-rich Repeat Variant"/>
    <property type="match status" value="1"/>
</dbReference>
<dbReference type="Proteomes" id="UP000187209">
    <property type="component" value="Unassembled WGS sequence"/>
</dbReference>
<evidence type="ECO:0000256" key="7">
    <source>
        <dbReference type="PROSITE-ProRule" id="PRU00104"/>
    </source>
</evidence>
<organism evidence="11 12">
    <name type="scientific">Stentor coeruleus</name>
    <dbReference type="NCBI Taxonomy" id="5963"/>
    <lineage>
        <taxon>Eukaryota</taxon>
        <taxon>Sar</taxon>
        <taxon>Alveolata</taxon>
        <taxon>Ciliophora</taxon>
        <taxon>Postciliodesmatophora</taxon>
        <taxon>Heterotrichea</taxon>
        <taxon>Heterotrichida</taxon>
        <taxon>Stentoridae</taxon>
        <taxon>Stentor</taxon>
    </lineage>
</organism>
<dbReference type="SMART" id="SM00119">
    <property type="entry name" value="HECTc"/>
    <property type="match status" value="1"/>
</dbReference>
<proteinExistence type="inferred from homology"/>
<evidence type="ECO:0000256" key="3">
    <source>
        <dbReference type="ARBA" id="ARBA00012485"/>
    </source>
</evidence>
<dbReference type="InterPro" id="IPR000569">
    <property type="entry name" value="HECT_dom"/>
</dbReference>
<feature type="domain" description="HECT" evidence="10">
    <location>
        <begin position="2462"/>
        <end position="2798"/>
    </location>
</feature>
<dbReference type="FunFam" id="3.90.1750.10:FF:000003">
    <property type="entry name" value="E3 ubiquitin-protein ligase UPL1"/>
    <property type="match status" value="1"/>
</dbReference>
<dbReference type="CDD" id="cd00078">
    <property type="entry name" value="HECTc"/>
    <property type="match status" value="1"/>
</dbReference>
<dbReference type="Pfam" id="PF14377">
    <property type="entry name" value="UBM"/>
    <property type="match status" value="3"/>
</dbReference>
<dbReference type="Gene3D" id="3.30.2410.10">
    <property type="entry name" value="Hect, E3 ligase catalytic domain"/>
    <property type="match status" value="1"/>
</dbReference>
<dbReference type="PANTHER" id="PTHR11254:SF67">
    <property type="entry name" value="E3 UBIQUITIN-PROTEIN LIGASE HUWE1"/>
    <property type="match status" value="1"/>
</dbReference>
<evidence type="ECO:0000256" key="6">
    <source>
        <dbReference type="ARBA" id="ARBA00034494"/>
    </source>
</evidence>
<dbReference type="FunFam" id="3.30.2410.10:FF:000009">
    <property type="entry name" value="Probable E3 ubiquitin-protein ligase HECTD2"/>
    <property type="match status" value="1"/>
</dbReference>
<feature type="compositionally biased region" description="Acidic residues" evidence="8">
    <location>
        <begin position="1687"/>
        <end position="1698"/>
    </location>
</feature>
<name>A0A1R2CRE8_9CILI</name>
<comment type="catalytic activity">
    <reaction evidence="1">
        <text>S-ubiquitinyl-[E2 ubiquitin-conjugating enzyme]-L-cysteine + [acceptor protein]-L-lysine = [E2 ubiquitin-conjugating enzyme]-L-cysteine + N(6)-ubiquitinyl-[acceptor protein]-L-lysine.</text>
        <dbReference type="EC" id="2.3.2.26"/>
    </reaction>
</comment>
<dbReference type="InterPro" id="IPR016024">
    <property type="entry name" value="ARM-type_fold"/>
</dbReference>
<dbReference type="SUPFAM" id="SSF56204">
    <property type="entry name" value="Hect, E3 ligase catalytic domain"/>
    <property type="match status" value="1"/>
</dbReference>
<comment type="pathway">
    <text evidence="2">Protein modification; protein ubiquitination.</text>
</comment>
<sequence length="2798" mass="317996">MKIEGETQTLVPGVSEWVSHLCECSSEDFIKVLQSLETWSFQRLDDLSSIARVLDRIDTLLTEGISSHGYPLLELLLDKTILILSSVTHKSLYNSLDCILSILDFFDWSLIYKALQVIHLLVNRVTPVVKATKAHSSQELCHKLYVIGLGSNLNCPSPISLQLLCSSKKIRQLDFQYIKNDEEVITSCINIPEDLQYVWVNRQRMNRAIENQALREKMVACQLLALSSLMQIPPELQTLQDFSRSLPELWLLPAVSEILKMPISSEVHIQAINLLSGILVMTEGQSIRHELTQNHLITSTQNLLAAWQQHGLMQTLLRDISSTTTILPESTAQDNTFISALLHLASIIADYKYRVDSSHVPGMTCSLLMLLQNCNFLTLHNIAKAVRILSVIVSHSIDMFKEIGGLETVLTLLTKEIYLYYNSSDPARAYLIRALFRLLKIVITKWDPSHTLNQGEVYHVLYESGLLESLKKIYEMRYYEVYESSLQLLCCFVNFSKQIIDDLINNGTIHILLQSLEGKLPNNAKLVGVVTRFLCLVALNHEGNKIIEGFNTVERLLEALGSTSGVVLTADLAENIGENMQILMSNVPAVVNKAVDGCILLITSIQNCNTSIREIFFPQLTNIGKLISTLLGFSPELVKGFIEQGGLDGFLSIFKMQVQPLTFNNEFHGFAACVKSIPASLTVQVLSKVLDYLSNQLDAIENYIGPLESLMDFSQVSDTKILTHLLTGTDSFIELVRFLIQNGGASNIDLLCALLYRLSHYMRILIAEQARLSPFSKANTHTTKNFNQPIDIHEIENVSLKSFEENFYFTCQLTVRKLYRFTTRMSSARGRLAITEDSGIKISKTMGGILAYLIKLINLENADQYKAYYYCLQLSDILKILLQDQNSNPATLYTFYLEGGTEHVYKFLLQLREISKSLSNDEEKSYDLVNSMQILWNLCGRFLESLSMGRFSTTSAGVQVLRALGCESSKEINKKMQTLALEYLTGLNFLECGVYSTAFARSALEILKTFSDIGKASLDSDLIKNLTNMGFSEQSIMQASRATGSCEIDKIMDYLISNKDHMSMCTEESVLIENLHYILISSLPFIPTLRSSVADVLAKICLKPNAPFKDIALMLLLQIGILAYRAVRESTLLDAMLNTLGMDIEKSQRDNLNFTNAYKAFSGDSGLLELLDIPTSFEHLGACIHVLSALVSKSPDVLEIIHSYKFTSYAINLMEAFATVVDPVGLGCLSPLFSLLDTLSRFSADTDIKLTLALCNLINNHKNTPIPEQPDLYSLLQVLTSLTANPKNAKIFMDSKALNILLTLRIGEGDEKLKNNLSVYGILLKQLVEDPYILQGNFEISIIQNHKKGIELKDFLNSFSSQITRSKEVFKAAFENTCIVVKKNAVKSQNKTPKKNSYEERQHVSKFDKMIVELKKDRKEITGEKWKAVSIICLSLCEVCEGEQKGQEFMIPSQCLVSILAEIFQSYPVLIGEIINQTAKHNKKFIPYLIRNIIPFRYTLQLVEGKVIFNYPGTKNQVSPEIYQNWVKVTSKLIKSLTFKQASKHQNSSIVEICNLIFLDNNLPVLKARKRIFKELKSMLLEQTKKSWFGNEKSMAIVRSVVIIIMQLLREVPKSPFTSNNPAEIARTLVNEQFSMIKLLSDAAKGVKINFKKAGSMLNLILAPLELLTKYNISFTLHLSKPNNTQEPEEVIEEPMDEDLGKFEIYDEEEFEREESSSNSSQEHVGEEEEGDDIMDEDSDSENQVNIEQDLNEEEEDEDLLEESDQVEENLEGIVVEGRNTEAFWAEDLEEETDPASNVWINNRQNEEFVVERHIIDQRFQGENEESEPWSGIRDIRDLPIHWDRVEGEEAGQFVNFVPEIDGNDNELWMMFMRRNRLHIDGPDRNITKPRTEDTRAIEELYLYFTKTSNNIQDPEPDPQTDIKSFDPTFLAAMPDDIRIELLQQRPTSTTYIDQEISEEFLSALPEELRAEILPSHLPRIGNSEEMDNATFIASLNPDLRREILITANEELLASLTPELVAEARVLQERVISRRNARVERPSPPKPLEDGKEISEIVNDEKLTSTLAQVEDSFLEMLIKGIYLLNPINRDILASLLLNLSAQGNIRSKILDALLCLLLQFGPGKDFPPQRLYGSETYLENYSQVYAIVTGRILDLLIYLAEKNPKVPYEMLFGSKSRLSIIRTLRGNEELRGFSSLLSLTQHKLFETSSSHLNPLINLISRIIEKQAENAPGLDDIEMRQICTLLSYESLSDNSVKTVVELVTCLAQNINNKVQIEKILYSNFCALGKEIASNLTRLETSADGQKELQLLRVFKVYKGISKDNRGLEGLWGPLTEALNIITQRDSDFASTASPTLSKLLPVIETFFLAHVNTSHSECFQKFCDRNRKVLNILIKQNPSLLQDTLHTLVSEFPALLDFENKRAYFRSEIRKLRPDRAFDTIRLQVRRSEVFMDSYHQLKIRTPTEMHGKLRVTFIDEDGVDAGGLTREWYELLAREMFNPNYALFIPSANGVSFQPNCMSSINIEHLEFFKFIGRIIGKALCDGFSLDLYFTRSFYKHILGQEVTYHDMEDLDPDFYKNLKSLMDINLNENDIHEYYFAYEEEEFGTLQLKELEPGGMQKRVTEENKMEYIKLLCHMKMTQNIRVQIKSFLKGFHELIPKPMIAIFDSKELELLIAGLPEIDIEDLKNNTEYHNYTKDSPVIVWLWEILYEFSHEERAEFMQFVTGSSKVPLEGFKALPGMSGVQKFQIHKSFTGPDRLPTAHTCMNQIDLPDYPTKEILRDRIKLTITEGKEGFGFI</sequence>
<dbReference type="InterPro" id="IPR011989">
    <property type="entry name" value="ARM-like"/>
</dbReference>
<dbReference type="Pfam" id="PF00632">
    <property type="entry name" value="HECT"/>
    <property type="match status" value="1"/>
</dbReference>
<feature type="domain" description="UBA" evidence="9">
    <location>
        <begin position="1017"/>
        <end position="1058"/>
    </location>
</feature>
<evidence type="ECO:0000256" key="1">
    <source>
        <dbReference type="ARBA" id="ARBA00000885"/>
    </source>
</evidence>
<keyword evidence="4" id="KW-0808">Transferase</keyword>
<dbReference type="InterPro" id="IPR035983">
    <property type="entry name" value="Hect_E3_ubiquitin_ligase"/>
</dbReference>
<dbReference type="GO" id="GO:0006511">
    <property type="term" value="P:ubiquitin-dependent protein catabolic process"/>
    <property type="evidence" value="ECO:0007669"/>
    <property type="project" value="TreeGrafter"/>
</dbReference>
<keyword evidence="5 7" id="KW-0833">Ubl conjugation pathway</keyword>
<evidence type="ECO:0000256" key="5">
    <source>
        <dbReference type="ARBA" id="ARBA00022786"/>
    </source>
</evidence>
<dbReference type="Gene3D" id="3.30.2160.10">
    <property type="entry name" value="Hect, E3 ligase catalytic domain"/>
    <property type="match status" value="1"/>
</dbReference>
<dbReference type="InterPro" id="IPR015940">
    <property type="entry name" value="UBA"/>
</dbReference>
<comment type="similarity">
    <text evidence="6">Belongs to the UPL family. TOM1/PTR1 subfamily.</text>
</comment>